<evidence type="ECO:0000313" key="6">
    <source>
        <dbReference type="EMBL" id="SKA36931.1"/>
    </source>
</evidence>
<evidence type="ECO:0000259" key="4">
    <source>
        <dbReference type="Pfam" id="PF00263"/>
    </source>
</evidence>
<feature type="domain" description="Type II/III secretion system secretin-like" evidence="4">
    <location>
        <begin position="447"/>
        <end position="612"/>
    </location>
</feature>
<dbReference type="InterPro" id="IPR004846">
    <property type="entry name" value="T2SS/T3SS_dom"/>
</dbReference>
<feature type="signal peptide" evidence="3">
    <location>
        <begin position="1"/>
        <end position="29"/>
    </location>
</feature>
<dbReference type="STRING" id="225324.SAMN02745126_05857"/>
<reference evidence="7" key="1">
    <citation type="submission" date="2017-02" db="EMBL/GenBank/DDBJ databases">
        <authorList>
            <person name="Varghese N."/>
            <person name="Submissions S."/>
        </authorList>
    </citation>
    <scope>NUCLEOTIDE SEQUENCE [LARGE SCALE GENOMIC DNA]</scope>
    <source>
        <strain evidence="7">ATCC 27094</strain>
    </source>
</reference>
<feature type="compositionally biased region" description="Polar residues" evidence="2">
    <location>
        <begin position="650"/>
        <end position="659"/>
    </location>
</feature>
<gene>
    <name evidence="6" type="ORF">SAMN02745126_05857</name>
</gene>
<comment type="similarity">
    <text evidence="1">Belongs to the bacterial secretin family.</text>
</comment>
<accession>A0A1T4T9E5</accession>
<dbReference type="InterPro" id="IPR032789">
    <property type="entry name" value="T2SS-T3SS_pil_N"/>
</dbReference>
<feature type="compositionally biased region" description="Low complexity" evidence="2">
    <location>
        <begin position="40"/>
        <end position="49"/>
    </location>
</feature>
<feature type="compositionally biased region" description="Basic residues" evidence="2">
    <location>
        <begin position="52"/>
        <end position="63"/>
    </location>
</feature>
<dbReference type="GO" id="GO:0009306">
    <property type="term" value="P:protein secretion"/>
    <property type="evidence" value="ECO:0007669"/>
    <property type="project" value="InterPro"/>
</dbReference>
<dbReference type="PANTHER" id="PTHR30332:SF17">
    <property type="entry name" value="TYPE IV PILIATION SYSTEM PROTEIN DR_0774-RELATED"/>
    <property type="match status" value="1"/>
</dbReference>
<feature type="domain" description="Pilus formation protein N-terminal" evidence="5">
    <location>
        <begin position="236"/>
        <end position="304"/>
    </location>
</feature>
<dbReference type="GO" id="GO:0015627">
    <property type="term" value="C:type II protein secretion system complex"/>
    <property type="evidence" value="ECO:0007669"/>
    <property type="project" value="TreeGrafter"/>
</dbReference>
<organism evidence="6 7">
    <name type="scientific">Enhydrobacter aerosaccus</name>
    <dbReference type="NCBI Taxonomy" id="225324"/>
    <lineage>
        <taxon>Bacteria</taxon>
        <taxon>Pseudomonadati</taxon>
        <taxon>Pseudomonadota</taxon>
        <taxon>Alphaproteobacteria</taxon>
        <taxon>Hyphomicrobiales</taxon>
        <taxon>Enhydrobacter</taxon>
    </lineage>
</organism>
<sequence length="665" mass="68732">MIMIRLASLASLWRRAGSCLALSASLAFAVQPSLSLAQSPDGRPAADAPAKPKPRGKAAKKTSHQTPTDMVSDDLNRREAERAAQVLREMTAATAPVPAAAAATASTPAAAPAAMNIQPAMAPAMAKAASTDSEPPTTAAIPARAPIVSASLTDVGSATGGSPEAAIGQGNSIQPASLPLSKSPAPFVSGQLVQAQRPAPVPIQPPVATPPLNPPAPTGAPGRAFGQSQLVSTQQPTLKLEVNKGTALKLPGPASTVFVAAPDIADVQVKSPGLIYVFAKKPGDTVLYAVDDQDRVLLNTIVSVTSPFSRIKDALDAIHPNNGITFDNQGDSIVLGGTVRSAVVAEDARHLALQYVGAPNKVIDNIRIDAPTQVQLQVKVAEVNRSALKRIGINWQNINNIALFGLGPITAGFATSTITAVGGAVPGSAQVVTQSNNGSLTSLVDLLATQSEATILAEPNLIAMSGETASFLAGGEIPVVTPQGGITNTLTVVYKQIGISLNFTPTIIGERINLKVAPEVSQLTTNGEVSVAISPTATITIPAIQTRRASTTVELGSGQSFAIAGLMQRTSVQDVKKVPWLGDVPVLGSLFKSDAYQRDETELVIIVTPYFVEPVNGKLRTPLSGRVPPTDADRIVYGRFNNPTPPQRLSVGQQTSSPSAGFKLN</sequence>
<dbReference type="Proteomes" id="UP000190092">
    <property type="component" value="Unassembled WGS sequence"/>
</dbReference>
<evidence type="ECO:0000256" key="3">
    <source>
        <dbReference type="SAM" id="SignalP"/>
    </source>
</evidence>
<feature type="chain" id="PRO_5013295598" evidence="3">
    <location>
        <begin position="30"/>
        <end position="665"/>
    </location>
</feature>
<keyword evidence="7" id="KW-1185">Reference proteome</keyword>
<dbReference type="InterPro" id="IPR050810">
    <property type="entry name" value="Bact_Secretion_Sys_Channel"/>
</dbReference>
<dbReference type="AlphaFoldDB" id="A0A1T4T9E5"/>
<evidence type="ECO:0000313" key="7">
    <source>
        <dbReference type="Proteomes" id="UP000190092"/>
    </source>
</evidence>
<dbReference type="Pfam" id="PF13629">
    <property type="entry name" value="T2SS-T3SS_pil_N"/>
    <property type="match status" value="1"/>
</dbReference>
<proteinExistence type="inferred from homology"/>
<dbReference type="PANTHER" id="PTHR30332">
    <property type="entry name" value="PROBABLE GENERAL SECRETION PATHWAY PROTEIN D"/>
    <property type="match status" value="1"/>
</dbReference>
<dbReference type="Pfam" id="PF00263">
    <property type="entry name" value="Secretin"/>
    <property type="match status" value="1"/>
</dbReference>
<dbReference type="EMBL" id="FUWJ01000014">
    <property type="protein sequence ID" value="SKA36931.1"/>
    <property type="molecule type" value="Genomic_DNA"/>
</dbReference>
<keyword evidence="3" id="KW-0732">Signal</keyword>
<name>A0A1T4T9E5_9HYPH</name>
<evidence type="ECO:0000256" key="1">
    <source>
        <dbReference type="RuleBase" id="RU004003"/>
    </source>
</evidence>
<dbReference type="PRINTS" id="PR00811">
    <property type="entry name" value="BCTERIALGSPD"/>
</dbReference>
<feature type="region of interest" description="Disordered" evidence="2">
    <location>
        <begin position="35"/>
        <end position="76"/>
    </location>
</feature>
<protein>
    <submittedName>
        <fullName evidence="6">Flp pilus assembly protein, secretin CpaC</fullName>
    </submittedName>
</protein>
<evidence type="ECO:0000259" key="5">
    <source>
        <dbReference type="Pfam" id="PF13629"/>
    </source>
</evidence>
<dbReference type="InterPro" id="IPR001775">
    <property type="entry name" value="GspD/PilQ"/>
</dbReference>
<evidence type="ECO:0000256" key="2">
    <source>
        <dbReference type="SAM" id="MobiDB-lite"/>
    </source>
</evidence>
<feature type="region of interest" description="Disordered" evidence="2">
    <location>
        <begin position="641"/>
        <end position="665"/>
    </location>
</feature>